<evidence type="ECO:0000313" key="1">
    <source>
        <dbReference type="EMBL" id="CAI9159819.1"/>
    </source>
</evidence>
<dbReference type="EMBL" id="OX459955">
    <property type="protein sequence ID" value="CAI9159819.1"/>
    <property type="molecule type" value="Genomic_DNA"/>
</dbReference>
<sequence length="116" mass="12997">MPFFTLLSSIRCPVRKKIERYLRWPQPLCSCTGLTTAVSFPNREMGQGLFEGRGSGLNLLTALLPLPALWSPLYKLNSAICLMRPAGYCRGVEGRAVTLRFSAFSDSYPLKWAHTE</sequence>
<name>A0ABN8YEI4_RANTA</name>
<organism evidence="1 2">
    <name type="scientific">Rangifer tarandus platyrhynchus</name>
    <name type="common">Svalbard reindeer</name>
    <dbReference type="NCBI Taxonomy" id="3082113"/>
    <lineage>
        <taxon>Eukaryota</taxon>
        <taxon>Metazoa</taxon>
        <taxon>Chordata</taxon>
        <taxon>Craniata</taxon>
        <taxon>Vertebrata</taxon>
        <taxon>Euteleostomi</taxon>
        <taxon>Mammalia</taxon>
        <taxon>Eutheria</taxon>
        <taxon>Laurasiatheria</taxon>
        <taxon>Artiodactyla</taxon>
        <taxon>Ruminantia</taxon>
        <taxon>Pecora</taxon>
        <taxon>Cervidae</taxon>
        <taxon>Odocoileinae</taxon>
        <taxon>Rangifer</taxon>
    </lineage>
</organism>
<proteinExistence type="predicted"/>
<gene>
    <name evidence="1" type="ORF">MRATA1EN1_LOCUS8781</name>
</gene>
<keyword evidence="2" id="KW-1185">Reference proteome</keyword>
<accession>A0ABN8YEI4</accession>
<reference evidence="1" key="1">
    <citation type="submission" date="2023-04" db="EMBL/GenBank/DDBJ databases">
        <authorList>
            <consortium name="ELIXIR-Norway"/>
        </authorList>
    </citation>
    <scope>NUCLEOTIDE SEQUENCE [LARGE SCALE GENOMIC DNA]</scope>
</reference>
<protein>
    <submittedName>
        <fullName evidence="1">Uncharacterized protein</fullName>
    </submittedName>
</protein>
<evidence type="ECO:0000313" key="2">
    <source>
        <dbReference type="Proteomes" id="UP001176941"/>
    </source>
</evidence>
<dbReference type="Proteomes" id="UP001176941">
    <property type="component" value="Chromosome 19"/>
</dbReference>